<sequence length="299" mass="31102">MGPARGLLAWFAFGAVALGAIAVSGGVPALLPHRAVLVSAATAGVSRPPGTPLTVVAHRGASADAPENTLPAQRSARAAGAVWIENDVQPSADGVPFVLHDSTVDRTTDGTGSIRRLTSAQLKSLDAGAWFGSAFTGTRVPTLAEQLADLREHGGNLLLEIKGPHTRDEVATIIGVVRAERMSRRVLIQSFDPVALQHSYDLAPDLPLGLLRDELDADPVAVSARLHLAAYNPAGAALMARPSAIADLHRAGVAVLAWTVDSADGWRRLDAAGVDGVITNRPAALIEWIASASPSRPPR</sequence>
<keyword evidence="3" id="KW-1185">Reference proteome</keyword>
<proteinExistence type="predicted"/>
<dbReference type="PROSITE" id="PS51704">
    <property type="entry name" value="GP_PDE"/>
    <property type="match status" value="1"/>
</dbReference>
<dbReference type="PANTHER" id="PTHR46211">
    <property type="entry name" value="GLYCEROPHOSPHORYL DIESTER PHOSPHODIESTERASE"/>
    <property type="match status" value="1"/>
</dbReference>
<evidence type="ECO:0000259" key="1">
    <source>
        <dbReference type="PROSITE" id="PS51704"/>
    </source>
</evidence>
<dbReference type="InterPro" id="IPR017946">
    <property type="entry name" value="PLC-like_Pdiesterase_TIM-brl"/>
</dbReference>
<accession>A0A841C2P2</accession>
<comment type="caution">
    <text evidence="2">The sequence shown here is derived from an EMBL/GenBank/DDBJ whole genome shotgun (WGS) entry which is preliminary data.</text>
</comment>
<dbReference type="InterPro" id="IPR030395">
    <property type="entry name" value="GP_PDE_dom"/>
</dbReference>
<evidence type="ECO:0000313" key="3">
    <source>
        <dbReference type="Proteomes" id="UP000587527"/>
    </source>
</evidence>
<reference evidence="2 3" key="1">
    <citation type="submission" date="2020-08" db="EMBL/GenBank/DDBJ databases">
        <title>Sequencing the genomes of 1000 actinobacteria strains.</title>
        <authorList>
            <person name="Klenk H.-P."/>
        </authorList>
    </citation>
    <scope>NUCLEOTIDE SEQUENCE [LARGE SCALE GENOMIC DNA]</scope>
    <source>
        <strain evidence="2 3">DSM 45362</strain>
    </source>
</reference>
<gene>
    <name evidence="2" type="ORF">F4553_006827</name>
</gene>
<feature type="domain" description="GP-PDE" evidence="1">
    <location>
        <begin position="53"/>
        <end position="289"/>
    </location>
</feature>
<name>A0A841C2P2_9ACTN</name>
<dbReference type="GO" id="GO:0006629">
    <property type="term" value="P:lipid metabolic process"/>
    <property type="evidence" value="ECO:0007669"/>
    <property type="project" value="InterPro"/>
</dbReference>
<dbReference type="RefSeq" id="WP_312875487.1">
    <property type="nucleotide sequence ID" value="NZ_JACHMN010000003.1"/>
</dbReference>
<dbReference type="GO" id="GO:0008081">
    <property type="term" value="F:phosphoric diester hydrolase activity"/>
    <property type="evidence" value="ECO:0007669"/>
    <property type="project" value="InterPro"/>
</dbReference>
<dbReference type="PANTHER" id="PTHR46211:SF14">
    <property type="entry name" value="GLYCEROPHOSPHODIESTER PHOSPHODIESTERASE"/>
    <property type="match status" value="1"/>
</dbReference>
<dbReference type="Proteomes" id="UP000587527">
    <property type="component" value="Unassembled WGS sequence"/>
</dbReference>
<evidence type="ECO:0000313" key="2">
    <source>
        <dbReference type="EMBL" id="MBB5873393.1"/>
    </source>
</evidence>
<dbReference type="AlphaFoldDB" id="A0A841C2P2"/>
<dbReference type="EMBL" id="JACHMN010000003">
    <property type="protein sequence ID" value="MBB5873393.1"/>
    <property type="molecule type" value="Genomic_DNA"/>
</dbReference>
<dbReference type="Gene3D" id="3.20.20.190">
    <property type="entry name" value="Phosphatidylinositol (PI) phosphodiesterase"/>
    <property type="match status" value="1"/>
</dbReference>
<dbReference type="SUPFAM" id="SSF51695">
    <property type="entry name" value="PLC-like phosphodiesterases"/>
    <property type="match status" value="1"/>
</dbReference>
<dbReference type="Pfam" id="PF03009">
    <property type="entry name" value="GDPD"/>
    <property type="match status" value="1"/>
</dbReference>
<protein>
    <submittedName>
        <fullName evidence="2">Glycerophosphoryl diester phosphodiesterase</fullName>
    </submittedName>
</protein>
<organism evidence="2 3">
    <name type="scientific">Allocatelliglobosispora scoriae</name>
    <dbReference type="NCBI Taxonomy" id="643052"/>
    <lineage>
        <taxon>Bacteria</taxon>
        <taxon>Bacillati</taxon>
        <taxon>Actinomycetota</taxon>
        <taxon>Actinomycetes</taxon>
        <taxon>Micromonosporales</taxon>
        <taxon>Micromonosporaceae</taxon>
        <taxon>Allocatelliglobosispora</taxon>
    </lineage>
</organism>